<protein>
    <submittedName>
        <fullName evidence="2">Uncharacterized protein</fullName>
    </submittedName>
</protein>
<organism evidence="2 3">
    <name type="scientific">Burkholderia contaminans</name>
    <dbReference type="NCBI Taxonomy" id="488447"/>
    <lineage>
        <taxon>Bacteria</taxon>
        <taxon>Pseudomonadati</taxon>
        <taxon>Pseudomonadota</taxon>
        <taxon>Betaproteobacteria</taxon>
        <taxon>Burkholderiales</taxon>
        <taxon>Burkholderiaceae</taxon>
        <taxon>Burkholderia</taxon>
        <taxon>Burkholderia cepacia complex</taxon>
    </lineage>
</organism>
<name>A0A6P2Z0U2_9BURK</name>
<dbReference type="AlphaFoldDB" id="A0A6P2Z0U2"/>
<evidence type="ECO:0000256" key="1">
    <source>
        <dbReference type="SAM" id="MobiDB-lite"/>
    </source>
</evidence>
<reference evidence="2 3" key="1">
    <citation type="submission" date="2019-09" db="EMBL/GenBank/DDBJ databases">
        <authorList>
            <person name="Depoorter E."/>
        </authorList>
    </citation>
    <scope>NUCLEOTIDE SEQUENCE [LARGE SCALE GENOMIC DNA]</scope>
    <source>
        <strain evidence="2">R-71033</strain>
    </source>
</reference>
<proteinExistence type="predicted"/>
<gene>
    <name evidence="2" type="ORF">BCO71033_03545</name>
</gene>
<sequence>MATANSTPLHALQIEGQADDAHGGPQPRAAQVLKLSEYRRAPRSDAPSAPSTDEVRSDVLATIDRCDHFVYAGVTPDDTVHFGLVGFRSFTTSKYVRGVIGRVSDLDYDNAVCLRDATIRLLGRLQEIIDTGDGQ</sequence>
<evidence type="ECO:0000313" key="2">
    <source>
        <dbReference type="EMBL" id="VWD26338.1"/>
    </source>
</evidence>
<feature type="region of interest" description="Disordered" evidence="1">
    <location>
        <begin position="1"/>
        <end position="28"/>
    </location>
</feature>
<dbReference type="EMBL" id="CABVQS010000014">
    <property type="protein sequence ID" value="VWD26338.1"/>
    <property type="molecule type" value="Genomic_DNA"/>
</dbReference>
<evidence type="ECO:0000313" key="3">
    <source>
        <dbReference type="Proteomes" id="UP000494109"/>
    </source>
</evidence>
<dbReference type="Proteomes" id="UP000494109">
    <property type="component" value="Unassembled WGS sequence"/>
</dbReference>
<accession>A0A6P2Z0U2</accession>